<comment type="caution">
    <text evidence="1">The sequence shown here is derived from an EMBL/GenBank/DDBJ whole genome shotgun (WGS) entry which is preliminary data.</text>
</comment>
<organism evidence="1 2">
    <name type="scientific">Halteria grandinella</name>
    <dbReference type="NCBI Taxonomy" id="5974"/>
    <lineage>
        <taxon>Eukaryota</taxon>
        <taxon>Sar</taxon>
        <taxon>Alveolata</taxon>
        <taxon>Ciliophora</taxon>
        <taxon>Intramacronucleata</taxon>
        <taxon>Spirotrichea</taxon>
        <taxon>Stichotrichia</taxon>
        <taxon>Sporadotrichida</taxon>
        <taxon>Halteriidae</taxon>
        <taxon>Halteria</taxon>
    </lineage>
</organism>
<accession>A0A8J8NTF0</accession>
<protein>
    <submittedName>
        <fullName evidence="1">Uncharacterized protein</fullName>
    </submittedName>
</protein>
<proteinExistence type="predicted"/>
<reference evidence="1" key="1">
    <citation type="submission" date="2019-06" db="EMBL/GenBank/DDBJ databases">
        <authorList>
            <person name="Zheng W."/>
        </authorList>
    </citation>
    <scope>NUCLEOTIDE SEQUENCE</scope>
    <source>
        <strain evidence="1">QDHG01</strain>
    </source>
</reference>
<evidence type="ECO:0000313" key="1">
    <source>
        <dbReference type="EMBL" id="TNV81421.1"/>
    </source>
</evidence>
<gene>
    <name evidence="1" type="ORF">FGO68_gene7059</name>
</gene>
<keyword evidence="2" id="KW-1185">Reference proteome</keyword>
<dbReference type="EMBL" id="RRYP01006170">
    <property type="protein sequence ID" value="TNV81421.1"/>
    <property type="molecule type" value="Genomic_DNA"/>
</dbReference>
<dbReference type="AlphaFoldDB" id="A0A8J8NTF0"/>
<dbReference type="Proteomes" id="UP000785679">
    <property type="component" value="Unassembled WGS sequence"/>
</dbReference>
<sequence length="453" mass="51651">MQIQHPSVLSAHQTTSVEQSVVILKRSAVVLTSYLRLVVFSYLGTDDLLFRVALLSRQTRRQVINSEGHAVTSRLFTERQVKIVIHSEEQARRPYPRGVVDFADKLIIQSVSPFKCRGQVLEALFREMPSRFNNFKVKLYSNELPPAEMINQAVKREMKFSEIFLFNVNAEYTDKVDSLLKSTRNLRIFRSYFRQIFPRDMTNDVPNEIELLQLDEVDFQAKTTIFRCDRLKALSLKKSQFKQKQLQELTSNQIQTISIENQFIQPNQASKAGTSQQGMGITNAIKVVEDPSFDDFLQVVGRQQDLRQLQLNQSYHLPAQMLKMVARELPANALSQTRVSFATCGDCCSLDDIMEAGLLDRAQDTFIACDRLRQPSDQYAPQGSLSGGLFSSGYFGSQIMKMNHGKAAQSNADIIMKYKDHEVTMERIGLYKKLTVTQPQGGVKNELRIVTRQ</sequence>
<name>A0A8J8NTF0_HALGN</name>
<evidence type="ECO:0000313" key="2">
    <source>
        <dbReference type="Proteomes" id="UP000785679"/>
    </source>
</evidence>